<feature type="non-terminal residue" evidence="1">
    <location>
        <position position="76"/>
    </location>
</feature>
<protein>
    <submittedName>
        <fullName evidence="1">CoA-substrate-specific enzyme activase protein</fullName>
    </submittedName>
</protein>
<gene>
    <name evidence="1" type="ORF">Q604_UNBC16654G0001</name>
</gene>
<sequence>DQWSYHSRLYRAAEFVSRTEGFQIVELNSFGCGLDSIVADQVKDILSANHKIHTLLKIDEGTNLGAVTIRLRSLQS</sequence>
<dbReference type="InterPro" id="IPR051805">
    <property type="entry name" value="Dehydratase_Activator_Redct"/>
</dbReference>
<reference evidence="1" key="1">
    <citation type="submission" date="2013-12" db="EMBL/GenBank/DDBJ databases">
        <title>A Varibaculum cambriense genome reconstructed from a premature infant gut community with otherwise low bacterial novelty that shifts toward anaerobic metabolism during the third week of life.</title>
        <authorList>
            <person name="Brown C.T."/>
            <person name="Sharon I."/>
            <person name="Thomas B.C."/>
            <person name="Castelle C.J."/>
            <person name="Morowitz M.J."/>
            <person name="Banfield J.F."/>
        </authorList>
    </citation>
    <scope>NUCLEOTIDE SEQUENCE</scope>
</reference>
<name>W1XED7_9ZZZZ</name>
<organism evidence="1">
    <name type="scientific">human gut metagenome</name>
    <dbReference type="NCBI Taxonomy" id="408170"/>
    <lineage>
        <taxon>unclassified sequences</taxon>
        <taxon>metagenomes</taxon>
        <taxon>organismal metagenomes</taxon>
    </lineage>
</organism>
<dbReference type="EMBL" id="AZMM01016654">
    <property type="protein sequence ID" value="ETJ28722.1"/>
    <property type="molecule type" value="Genomic_DNA"/>
</dbReference>
<dbReference type="PANTHER" id="PTHR32329">
    <property type="entry name" value="BIFUNCTIONAL PROTEIN [INCLUDES 2-HYDROXYACYL-COA DEHYDRATASE (N-TER) AND ITS ACTIVATOR DOMAIN (C_TERM)-RELATED"/>
    <property type="match status" value="1"/>
</dbReference>
<comment type="caution">
    <text evidence="1">The sequence shown here is derived from an EMBL/GenBank/DDBJ whole genome shotgun (WGS) entry which is preliminary data.</text>
</comment>
<dbReference type="PANTHER" id="PTHR32329:SF4">
    <property type="entry name" value="ACTIVATOR OF 2-HYDROXYACYL-COA DEHYDRATASE"/>
    <property type="match status" value="1"/>
</dbReference>
<proteinExistence type="predicted"/>
<dbReference type="AlphaFoldDB" id="W1XED7"/>
<accession>W1XED7</accession>
<feature type="non-terminal residue" evidence="1">
    <location>
        <position position="1"/>
    </location>
</feature>
<evidence type="ECO:0000313" key="1">
    <source>
        <dbReference type="EMBL" id="ETJ28722.1"/>
    </source>
</evidence>